<reference evidence="4" key="1">
    <citation type="submission" date="2014-09" db="EMBL/GenBank/DDBJ databases">
        <authorList>
            <person name="Sharma Rahul"/>
            <person name="Thines Marco"/>
        </authorList>
    </citation>
    <scope>NUCLEOTIDE SEQUENCE [LARGE SCALE GENOMIC DNA]</scope>
</reference>
<evidence type="ECO:0000313" key="4">
    <source>
        <dbReference type="Proteomes" id="UP000054928"/>
    </source>
</evidence>
<dbReference type="SMART" id="SM00327">
    <property type="entry name" value="VWA"/>
    <property type="match status" value="1"/>
</dbReference>
<evidence type="ECO:0000259" key="1">
    <source>
        <dbReference type="PROSITE" id="PS50234"/>
    </source>
</evidence>
<protein>
    <recommendedName>
        <fullName evidence="5">VWFA domain-containing protein</fullName>
    </recommendedName>
</protein>
<dbReference type="PANTHER" id="PTHR22796">
    <property type="entry name" value="URG4-RELATED"/>
    <property type="match status" value="1"/>
</dbReference>
<dbReference type="SUPFAM" id="SSF53300">
    <property type="entry name" value="vWA-like"/>
    <property type="match status" value="1"/>
</dbReference>
<dbReference type="InterPro" id="IPR027417">
    <property type="entry name" value="P-loop_NTPase"/>
</dbReference>
<dbReference type="EMBL" id="CCYD01001640">
    <property type="protein sequence ID" value="CEG45844.1"/>
    <property type="molecule type" value="Genomic_DNA"/>
</dbReference>
<dbReference type="Gene3D" id="3.40.50.410">
    <property type="entry name" value="von Willebrand factor, type A domain"/>
    <property type="match status" value="1"/>
</dbReference>
<dbReference type="PROSITE" id="PS51717">
    <property type="entry name" value="G_VLIG"/>
    <property type="match status" value="1"/>
</dbReference>
<dbReference type="CDD" id="cd00198">
    <property type="entry name" value="vWFA"/>
    <property type="match status" value="1"/>
</dbReference>
<evidence type="ECO:0008006" key="5">
    <source>
        <dbReference type="Google" id="ProtNLM"/>
    </source>
</evidence>
<dbReference type="PANTHER" id="PTHR22796:SF1">
    <property type="entry name" value="VWFA DOMAIN-CONTAINING PROTEIN"/>
    <property type="match status" value="1"/>
</dbReference>
<dbReference type="InterPro" id="IPR002035">
    <property type="entry name" value="VWF_A"/>
</dbReference>
<dbReference type="GeneID" id="36397170"/>
<name>A0A0P1AUA6_PLAHL</name>
<dbReference type="GO" id="GO:0005525">
    <property type="term" value="F:GTP binding"/>
    <property type="evidence" value="ECO:0007669"/>
    <property type="project" value="InterPro"/>
</dbReference>
<dbReference type="PROSITE" id="PS50234">
    <property type="entry name" value="VWFA"/>
    <property type="match status" value="1"/>
</dbReference>
<evidence type="ECO:0000313" key="3">
    <source>
        <dbReference type="EMBL" id="CEG45844.1"/>
    </source>
</evidence>
<dbReference type="RefSeq" id="XP_024582213.1">
    <property type="nucleotide sequence ID" value="XM_024716633.1"/>
</dbReference>
<feature type="domain" description="VLIG-type G" evidence="2">
    <location>
        <begin position="1031"/>
        <end position="1126"/>
    </location>
</feature>
<organism evidence="3 4">
    <name type="scientific">Plasmopara halstedii</name>
    <name type="common">Downy mildew of sunflower</name>
    <dbReference type="NCBI Taxonomy" id="4781"/>
    <lineage>
        <taxon>Eukaryota</taxon>
        <taxon>Sar</taxon>
        <taxon>Stramenopiles</taxon>
        <taxon>Oomycota</taxon>
        <taxon>Peronosporomycetes</taxon>
        <taxon>Peronosporales</taxon>
        <taxon>Peronosporaceae</taxon>
        <taxon>Plasmopara</taxon>
    </lineage>
</organism>
<evidence type="ECO:0000259" key="2">
    <source>
        <dbReference type="PROSITE" id="PS51717"/>
    </source>
</evidence>
<dbReference type="OMA" id="CHEVLAI"/>
<feature type="domain" description="VWFA" evidence="1">
    <location>
        <begin position="1853"/>
        <end position="2027"/>
    </location>
</feature>
<dbReference type="InterPro" id="IPR030383">
    <property type="entry name" value="G_VLIG_dom"/>
</dbReference>
<sequence length="2045" mass="229630">MEAIGLNSQSVNGGSKFVGGKNLFRLLYFARETQCEEDNAKPVLDELEVMRLCCSFGMMPSINPKDFDFSVLHAREFDADFSRFLSHDLLEDSCLREVKLKGAFGMKTQISNALLDMKACSAETLVKLADAYDGIYCVKLNFEDSLDYHKQEKDVSGLFVFCWIRDELFQSQRLRDIPTFVLRFLTGITSDIICCTSPSDQDQIEAAMATSDECEDDALSSYSVSFHIEKQEDQSDSTSCATISSIDLKEPPEECINLCLLKGSYPAISFLKIVKSMTHRQQISRTYRGKEQSKFAEWLKAESQKFRIELNRGIIRAPKVCESILRAFDSWPEDEIERSRKSQEIEKQEYLDTAFKELEKEIADQRAAVKHAEALMFRFFADNAAGECSKSASLQIAYSDYNAFLKWTLSTRHRSMNKMLEATLNLPLNLRAVKATLYALFCSGKNSELIRIVNMCATSSHSDIMKTISMQKAEKKNSMMEIDDNESKWEQFSKTISAPLEKLQAKWLIAVDSVFAEARSTKLDELKKTTRKSQNDREKRIMECRLDQLIDKLRSKDGLSISVSASNTGKAIVCKAVKEVISPPSVCQDIVKLASQGDGLVNIEGQEHLGQHRVSPDDKLVATFTVKVRSAIIVCTGRGRVYVRFIDFFPSTNSEKSSRVNETIVDTFGKVPSLCDYDARTRLITFVHNDCVSVYKFNETFKKMELMKVVNLSMRSTLVDLPFTDVLLLNDTLYITDSSGHSQGIGLHNDQTSNVMSVHDDIDKQVECSKLLGLADNLALGVISYTQIDDGLFTGVLECISHDNHRRLPLLRLGINFLTHHVSVQIVDDGLLVLDPIARKLYLFTIHVTVRSDSYRLRRCDMRENDGSGRGAISPRKQHWIYTFYHVFEKFPVHGLLEIGKPPAILILVACPGVEDINAALQIYHDFLSLLMSDLMALNKPLYGLDLTSGFGVQLSLEGVKMGLIPLKSFFKKVITFLPVQICRAEGNALTILHDGTDLLFEEEDTLAWEAADIAESIRFGLLSPLLYAWQGRCVVITSMGKQSTGKSYFLNHLTGSSFAIAGNRCTHGAWMTLRIMQDFLLVVLDFEGLGSFERTDQEDVFLSVLNASLSNFTIFRMEMRFDKDIECSLYMSVKDININDCDGVLSEFNQKFQKTLTANRENSFLSEMYSGKLEINCSPPLGSLGYYESLRRARQLVTKLVTESDAFHGYESGSSFHDCIRLVLAKISILDWTAVDESSQQLQMNELYRKIPGAIRSGCLIPVEAQLKEENLPKGLKDVLLHNKSDLCLLGLEQLSCDYPEISKNWAIVNQIFSLDEIDDESVDFGPAVCFHEDVRTSCIHSSLSALFQRYLSLRGSFGKITEKDYINFDAMLSFLVCRRKIKAMLWVKQFLGSERFMDKWFQIEQAFILPFEALTKRCQHCCTKCHLQCMRSACHLYNDAHDCGMDHVCRNLCEYCCRLEKEDMPRCVGKAGHPGICDCVKGDHTCGKQCSLFGSFNCGGYCALLGGHVGNHRCSAKQHACGKTCSAIECHGQCILNTECHHTVHKCAEIRCRRMCEVLGCNERCSTTNHFHGQSDVEVKFADETGQTRDTVEKSEKIVHLCDMRHRCNENCQAKGICNKSVQVSMKKFSGSCDNFDFELKQMVGVRNKCAIILQPGVTNHDGIAHSCSKLLPDGSSSVHGCDVRCEACEYYCEKNIGHEGVHSAAHGSMRNMQFVAEDDIIHWSTHTYVPGEKGIAEMCNVYCSTAGRGHVHYVKCDKMNAFDCVYTGLHDQRRHCKTKLKPILMHEVDELLHETYWKTIGWEDPCRSALEREHFAKCPNFCDAAEHKGADKSPGHRFACSHVSSTGKLHHVLVLDCSGSMRGRPWQNLISGVREYLQSRLSAGETEDIVSAVTFGNRGIIEFEGFPIEQAPIQHIEFHGGGTFYSNGLSEASAVFSRSDLKNYKPVMIFFTDGRPADRKKGPALAVDVRDRFAKFGLRTFVVGYGRASDLGLCDLAQKLGGSVHEALSSADLTGAFRSISILLGARAGLVHTFDAKDDKAK</sequence>
<dbReference type="InterPro" id="IPR036465">
    <property type="entry name" value="vWFA_dom_sf"/>
</dbReference>
<proteinExistence type="predicted"/>
<dbReference type="Gene3D" id="3.40.50.300">
    <property type="entry name" value="P-loop containing nucleotide triphosphate hydrolases"/>
    <property type="match status" value="1"/>
</dbReference>
<keyword evidence="4" id="KW-1185">Reference proteome</keyword>
<dbReference type="SUPFAM" id="SSF52540">
    <property type="entry name" value="P-loop containing nucleoside triphosphate hydrolases"/>
    <property type="match status" value="1"/>
</dbReference>
<dbReference type="Pfam" id="PF00092">
    <property type="entry name" value="VWA"/>
    <property type="match status" value="1"/>
</dbReference>
<dbReference type="Proteomes" id="UP000054928">
    <property type="component" value="Unassembled WGS sequence"/>
</dbReference>
<dbReference type="OrthoDB" id="2343366at2759"/>
<accession>A0A0P1AUA6</accession>